<evidence type="ECO:0000313" key="4">
    <source>
        <dbReference type="Proteomes" id="UP001245370"/>
    </source>
</evidence>
<evidence type="ECO:0000313" key="3">
    <source>
        <dbReference type="Proteomes" id="UP001144397"/>
    </source>
</evidence>
<evidence type="ECO:0000313" key="1">
    <source>
        <dbReference type="EMBL" id="GLI20911.1"/>
    </source>
</evidence>
<dbReference type="GeneID" id="95766214"/>
<dbReference type="InterPro" id="IPR035069">
    <property type="entry name" value="TTHA1013/TTHA0281-like"/>
</dbReference>
<dbReference type="EMBL" id="JAVDPY010000002">
    <property type="protein sequence ID" value="MDR6332636.1"/>
    <property type="molecule type" value="Genomic_DNA"/>
</dbReference>
<dbReference type="Proteomes" id="UP001245370">
    <property type="component" value="Unassembled WGS sequence"/>
</dbReference>
<proteinExistence type="predicted"/>
<dbReference type="AlphaFoldDB" id="A0A9W6FI88"/>
<dbReference type="Gene3D" id="3.30.160.250">
    <property type="match status" value="1"/>
</dbReference>
<dbReference type="Proteomes" id="UP001144397">
    <property type="component" value="Unassembled WGS sequence"/>
</dbReference>
<sequence length="168" mass="17390">MHNKRLEALRASPGDERRPADLEIIASQYAIKFRKVTGTHVVFTHPAVPNCVAVPMKSKIRAAHVKAFVAMVDRMDEGTAPVRVRTVAPGTAVDVAAYPSSVAPIPEAEGGGFVASFADVPGCLGVGETPEAAEADGRLALFAAIDALKAADRAPPEPGAVVGVKAEA</sequence>
<dbReference type="EMBL" id="BSDO01000001">
    <property type="protein sequence ID" value="GLI20911.1"/>
    <property type="molecule type" value="Genomic_DNA"/>
</dbReference>
<evidence type="ECO:0000313" key="2">
    <source>
        <dbReference type="EMBL" id="MDR6332636.1"/>
    </source>
</evidence>
<accession>A0A9W6FI88</accession>
<comment type="caution">
    <text evidence="1">The sequence shown here is derived from an EMBL/GenBank/DDBJ whole genome shotgun (WGS) entry which is preliminary data.</text>
</comment>
<protein>
    <submittedName>
        <fullName evidence="2">RNase H-like HicB family nuclease</fullName>
    </submittedName>
</protein>
<organism evidence="1 3">
    <name type="scientific">Xanthobacter flavus</name>
    <dbReference type="NCBI Taxonomy" id="281"/>
    <lineage>
        <taxon>Bacteria</taxon>
        <taxon>Pseudomonadati</taxon>
        <taxon>Pseudomonadota</taxon>
        <taxon>Alphaproteobacteria</taxon>
        <taxon>Hyphomicrobiales</taxon>
        <taxon>Xanthobacteraceae</taxon>
        <taxon>Xanthobacter</taxon>
    </lineage>
</organism>
<gene>
    <name evidence="2" type="ORF">GGQ86_001100</name>
    <name evidence="1" type="ORF">XFLAVUS301_05850</name>
</gene>
<keyword evidence="4" id="KW-1185">Reference proteome</keyword>
<dbReference type="RefSeq" id="WP_309298259.1">
    <property type="nucleotide sequence ID" value="NZ_BSDO01000001.1"/>
</dbReference>
<reference evidence="2 4" key="2">
    <citation type="submission" date="2023-07" db="EMBL/GenBank/DDBJ databases">
        <title>Genomic Encyclopedia of Type Strains, Phase IV (KMG-IV): sequencing the most valuable type-strain genomes for metagenomic binning, comparative biology and taxonomic classification.</title>
        <authorList>
            <person name="Goeker M."/>
        </authorList>
    </citation>
    <scope>NUCLEOTIDE SEQUENCE [LARGE SCALE GENOMIC DNA]</scope>
    <source>
        <strain evidence="2 4">DSM 338</strain>
    </source>
</reference>
<name>A0A9W6FI88_XANFL</name>
<reference evidence="1" key="1">
    <citation type="submission" date="2022-12" db="EMBL/GenBank/DDBJ databases">
        <title>Reference genome sequencing for broad-spectrum identification of bacterial and archaeal isolates by mass spectrometry.</title>
        <authorList>
            <person name="Sekiguchi Y."/>
            <person name="Tourlousse D.M."/>
        </authorList>
    </citation>
    <scope>NUCLEOTIDE SEQUENCE</scope>
    <source>
        <strain evidence="1">301</strain>
    </source>
</reference>
<dbReference type="SUPFAM" id="SSF143100">
    <property type="entry name" value="TTHA1013/TTHA0281-like"/>
    <property type="match status" value="1"/>
</dbReference>